<comment type="caution">
    <text evidence="5">The sequence shown here is derived from an EMBL/GenBank/DDBJ whole genome shotgun (WGS) entry which is preliminary data.</text>
</comment>
<dbReference type="RefSeq" id="WP_074199699.1">
    <property type="nucleotide sequence ID" value="NZ_FSQZ01000001.1"/>
</dbReference>
<protein>
    <submittedName>
        <fullName evidence="5">Tagaturonate reductase</fullName>
    </submittedName>
</protein>
<evidence type="ECO:0000259" key="3">
    <source>
        <dbReference type="Pfam" id="PF01232"/>
    </source>
</evidence>
<dbReference type="Proteomes" id="UP000185093">
    <property type="component" value="Unassembled WGS sequence"/>
</dbReference>
<dbReference type="InterPro" id="IPR036291">
    <property type="entry name" value="NAD(P)-bd_dom_sf"/>
</dbReference>
<organism evidence="5 6">
    <name type="scientific">Acetomicrobium flavidum</name>
    <dbReference type="NCBI Taxonomy" id="49896"/>
    <lineage>
        <taxon>Bacteria</taxon>
        <taxon>Thermotogati</taxon>
        <taxon>Synergistota</taxon>
        <taxon>Synergistia</taxon>
        <taxon>Synergistales</taxon>
        <taxon>Acetomicrobiaceae</taxon>
        <taxon>Acetomicrobium</taxon>
    </lineage>
</organism>
<dbReference type="InterPro" id="IPR013328">
    <property type="entry name" value="6PGD_dom2"/>
</dbReference>
<dbReference type="InterPro" id="IPR008927">
    <property type="entry name" value="6-PGluconate_DH-like_C_sf"/>
</dbReference>
<dbReference type="Gene3D" id="3.40.50.720">
    <property type="entry name" value="NAD(P)-binding Rossmann-like Domain"/>
    <property type="match status" value="1"/>
</dbReference>
<dbReference type="InterPro" id="IPR013131">
    <property type="entry name" value="Mannitol_DH_N"/>
</dbReference>
<keyword evidence="1" id="KW-0560">Oxidoreductase</keyword>
<dbReference type="PANTHER" id="PTHR30524">
    <property type="entry name" value="MANNITOL-1-PHOSPHATE 5-DEHYDROGENASE"/>
    <property type="match status" value="1"/>
</dbReference>
<accession>A0ABY1JDX9</accession>
<keyword evidence="2" id="KW-0520">NAD</keyword>
<dbReference type="NCBIfam" id="NF002969">
    <property type="entry name" value="PRK03643.1"/>
    <property type="match status" value="1"/>
</dbReference>
<evidence type="ECO:0000259" key="4">
    <source>
        <dbReference type="Pfam" id="PF08125"/>
    </source>
</evidence>
<proteinExistence type="predicted"/>
<dbReference type="InterPro" id="IPR013118">
    <property type="entry name" value="Mannitol_DH_C"/>
</dbReference>
<evidence type="ECO:0000313" key="6">
    <source>
        <dbReference type="Proteomes" id="UP000185093"/>
    </source>
</evidence>
<dbReference type="SUPFAM" id="SSF48179">
    <property type="entry name" value="6-phosphogluconate dehydrogenase C-terminal domain-like"/>
    <property type="match status" value="1"/>
</dbReference>
<evidence type="ECO:0000256" key="2">
    <source>
        <dbReference type="ARBA" id="ARBA00023027"/>
    </source>
</evidence>
<dbReference type="EMBL" id="FSQZ01000001">
    <property type="protein sequence ID" value="SIN70545.1"/>
    <property type="molecule type" value="Genomic_DNA"/>
</dbReference>
<dbReference type="PANTHER" id="PTHR30524:SF0">
    <property type="entry name" value="ALTRONATE OXIDOREDUCTASE-RELATED"/>
    <property type="match status" value="1"/>
</dbReference>
<evidence type="ECO:0000256" key="1">
    <source>
        <dbReference type="ARBA" id="ARBA00023002"/>
    </source>
</evidence>
<dbReference type="Gene3D" id="1.10.1040.10">
    <property type="entry name" value="N-(1-d-carboxylethyl)-l-norvaline Dehydrogenase, domain 2"/>
    <property type="match status" value="1"/>
</dbReference>
<dbReference type="Pfam" id="PF08125">
    <property type="entry name" value="Mannitol_dh_C"/>
    <property type="match status" value="1"/>
</dbReference>
<sequence length="507" mass="57690">MHKLTRNLLKSIHSDEIILPDEKTLNLPVKVLQFGTGNFLRAFVDSLLQIANNKGLFNGRVVVIQSTSEGRADLLNEANGLFTHIARGIYKGQPKEEIRIVGTIDKVLKSNDEWDKVLHVIKDPNIGIVVSNTTEAGISISPDDRFDDDPPCSFPAKVTRLLYERYKALGKDKAKLIFIPCELIDRNGDILKQCVLKLCHIFGLEREFIDWVSTECIFCCSLVDRIVTGYPKDEIEDLEKRLGYEDKNLVVSELFHLWVIEGPSYLKEILPLDRVGLNVVFTDDIAPYRTRKVRILNGGHTSTVTLAYLAGLNYVKEMVEHPIIGKYLKDLLFEEVVPTIPGDRSEIMEFTHEVLERFKNPFIKHALIDITLNSTSKLTVRILPSIIDFYSMRKKLPNRLLLSIAGYLRFYKITRADGKAFFGRRDNGEEYPIRDDREILEHMKNTWGKYDGSLTLDQCLSLTKEALSHPKLEAQHLLEIPSAAEKIATYLHNLLTKGAISTILDID</sequence>
<feature type="domain" description="Mannitol dehydrogenase N-terminal" evidence="3">
    <location>
        <begin position="30"/>
        <end position="267"/>
    </location>
</feature>
<dbReference type="SUPFAM" id="SSF51735">
    <property type="entry name" value="NAD(P)-binding Rossmann-fold domains"/>
    <property type="match status" value="1"/>
</dbReference>
<keyword evidence="6" id="KW-1185">Reference proteome</keyword>
<gene>
    <name evidence="5" type="ORF">SAMN05444368_1344</name>
</gene>
<reference evidence="5 6" key="1">
    <citation type="submission" date="2016-11" db="EMBL/GenBank/DDBJ databases">
        <authorList>
            <person name="Varghese N."/>
            <person name="Submissions S."/>
        </authorList>
    </citation>
    <scope>NUCLEOTIDE SEQUENCE [LARGE SCALE GENOMIC DNA]</scope>
    <source>
        <strain evidence="5 6">DSM 20664</strain>
    </source>
</reference>
<feature type="domain" description="Mannitol dehydrogenase C-terminal" evidence="4">
    <location>
        <begin position="284"/>
        <end position="421"/>
    </location>
</feature>
<dbReference type="Pfam" id="PF01232">
    <property type="entry name" value="Mannitol_dh"/>
    <property type="match status" value="1"/>
</dbReference>
<evidence type="ECO:0000313" key="5">
    <source>
        <dbReference type="EMBL" id="SIN70545.1"/>
    </source>
</evidence>
<name>A0ABY1JDX9_9BACT</name>